<sequence length="146" mass="16185">MHTPSVKKGFLFSASPLAWGRGVAALCLQSAVRSRARWRWAGPEHRCGGGGGDWAAASACPKTGWKKRGQMKSKWFLLYQRLPTLLHVQGSQEINPELLASSIIITHLATPRSRTRLPNFPQIIGQMALTNTHPLYTPDMKLSVIR</sequence>
<keyword evidence="2" id="KW-1185">Reference proteome</keyword>
<evidence type="ECO:0000313" key="2">
    <source>
        <dbReference type="Proteomes" id="UP000314294"/>
    </source>
</evidence>
<gene>
    <name evidence="1" type="ORF">EYF80_003940</name>
</gene>
<reference evidence="1 2" key="1">
    <citation type="submission" date="2019-03" db="EMBL/GenBank/DDBJ databases">
        <title>First draft genome of Liparis tanakae, snailfish: a comprehensive survey of snailfish specific genes.</title>
        <authorList>
            <person name="Kim W."/>
            <person name="Song I."/>
            <person name="Jeong J.-H."/>
            <person name="Kim D."/>
            <person name="Kim S."/>
            <person name="Ryu S."/>
            <person name="Song J.Y."/>
            <person name="Lee S.K."/>
        </authorList>
    </citation>
    <scope>NUCLEOTIDE SEQUENCE [LARGE SCALE GENOMIC DNA]</scope>
    <source>
        <tissue evidence="1">Muscle</tissue>
    </source>
</reference>
<name>A0A4Z2J7U4_9TELE</name>
<proteinExistence type="predicted"/>
<dbReference type="EMBL" id="SRLO01000019">
    <property type="protein sequence ID" value="TNN85693.1"/>
    <property type="molecule type" value="Genomic_DNA"/>
</dbReference>
<accession>A0A4Z2J7U4</accession>
<protein>
    <submittedName>
        <fullName evidence="1">Uncharacterized protein</fullName>
    </submittedName>
</protein>
<dbReference type="AlphaFoldDB" id="A0A4Z2J7U4"/>
<organism evidence="1 2">
    <name type="scientific">Liparis tanakae</name>
    <name type="common">Tanaka's snailfish</name>
    <dbReference type="NCBI Taxonomy" id="230148"/>
    <lineage>
        <taxon>Eukaryota</taxon>
        <taxon>Metazoa</taxon>
        <taxon>Chordata</taxon>
        <taxon>Craniata</taxon>
        <taxon>Vertebrata</taxon>
        <taxon>Euteleostomi</taxon>
        <taxon>Actinopterygii</taxon>
        <taxon>Neopterygii</taxon>
        <taxon>Teleostei</taxon>
        <taxon>Neoteleostei</taxon>
        <taxon>Acanthomorphata</taxon>
        <taxon>Eupercaria</taxon>
        <taxon>Perciformes</taxon>
        <taxon>Cottioidei</taxon>
        <taxon>Cottales</taxon>
        <taxon>Liparidae</taxon>
        <taxon>Liparis</taxon>
    </lineage>
</organism>
<evidence type="ECO:0000313" key="1">
    <source>
        <dbReference type="EMBL" id="TNN85693.1"/>
    </source>
</evidence>
<comment type="caution">
    <text evidence="1">The sequence shown here is derived from an EMBL/GenBank/DDBJ whole genome shotgun (WGS) entry which is preliminary data.</text>
</comment>
<dbReference type="Proteomes" id="UP000314294">
    <property type="component" value="Unassembled WGS sequence"/>
</dbReference>